<dbReference type="Pfam" id="PF00610">
    <property type="entry name" value="DEP"/>
    <property type="match status" value="1"/>
</dbReference>
<reference evidence="7" key="2">
    <citation type="submission" date="2012-08" db="EMBL/GenBank/DDBJ databases">
        <title>Genome sequence of Kazachstania naganishii.</title>
        <authorList>
            <person name="Gordon J.L."/>
            <person name="Armisen D."/>
            <person name="Proux-Wera E."/>
            <person name="OhEigeartaigh S.S."/>
            <person name="Byrne K.P."/>
            <person name="Wolfe K.H."/>
        </authorList>
    </citation>
    <scope>NUCLEOTIDE SEQUENCE [LARGE SCALE GENOMIC DNA]</scope>
    <source>
        <strain evidence="7">ATCC MYA-139 / BCRC 22969 / CBS 8797 / CCRC 22969 / KCTC 17520 / NBRC 10181 / NCYC 3082</strain>
    </source>
</reference>
<dbReference type="PROSITE" id="PS51741">
    <property type="entry name" value="F_BAR"/>
    <property type="match status" value="1"/>
</dbReference>
<dbReference type="Pfam" id="PF00611">
    <property type="entry name" value="FCH"/>
    <property type="match status" value="1"/>
</dbReference>
<keyword evidence="1" id="KW-0175">Coiled coil</keyword>
<dbReference type="PROSITE" id="PS50238">
    <property type="entry name" value="RHOGAP"/>
    <property type="match status" value="1"/>
</dbReference>
<dbReference type="STRING" id="1071383.J7S6T4"/>
<dbReference type="PANTHER" id="PTHR23065">
    <property type="entry name" value="PROLINE-SERINE-THREONINE PHOSPHATASE INTERACTING PROTEIN 1"/>
    <property type="match status" value="1"/>
</dbReference>
<accession>J7S6T4</accession>
<dbReference type="Gene3D" id="1.10.555.10">
    <property type="entry name" value="Rho GTPase activation protein"/>
    <property type="match status" value="1"/>
</dbReference>
<dbReference type="Pfam" id="PF00620">
    <property type="entry name" value="RhoGAP"/>
    <property type="match status" value="1"/>
</dbReference>
<dbReference type="InterPro" id="IPR027267">
    <property type="entry name" value="AH/BAR_dom_sf"/>
</dbReference>
<evidence type="ECO:0000313" key="7">
    <source>
        <dbReference type="Proteomes" id="UP000006310"/>
    </source>
</evidence>
<dbReference type="OMA" id="WSQKQPE"/>
<dbReference type="SMART" id="SM00324">
    <property type="entry name" value="RhoGAP"/>
    <property type="match status" value="1"/>
</dbReference>
<dbReference type="GO" id="GO:0005737">
    <property type="term" value="C:cytoplasm"/>
    <property type="evidence" value="ECO:0007669"/>
    <property type="project" value="TreeGrafter"/>
</dbReference>
<dbReference type="GO" id="GO:0005886">
    <property type="term" value="C:plasma membrane"/>
    <property type="evidence" value="ECO:0007669"/>
    <property type="project" value="TreeGrafter"/>
</dbReference>
<dbReference type="RefSeq" id="XP_022464805.1">
    <property type="nucleotide sequence ID" value="XM_022608294.1"/>
</dbReference>
<feature type="compositionally biased region" description="Polar residues" evidence="2">
    <location>
        <begin position="299"/>
        <end position="314"/>
    </location>
</feature>
<dbReference type="SUPFAM" id="SSF103657">
    <property type="entry name" value="BAR/IMD domain-like"/>
    <property type="match status" value="1"/>
</dbReference>
<reference evidence="6 7" key="1">
    <citation type="journal article" date="2011" name="Proc. Natl. Acad. Sci. U.S.A.">
        <title>Evolutionary erosion of yeast sex chromosomes by mating-type switching accidents.</title>
        <authorList>
            <person name="Gordon J.L."/>
            <person name="Armisen D."/>
            <person name="Proux-Wera E."/>
            <person name="Oheigeartaigh S.S."/>
            <person name="Byrne K.P."/>
            <person name="Wolfe K.H."/>
        </authorList>
    </citation>
    <scope>NUCLEOTIDE SEQUENCE [LARGE SCALE GENOMIC DNA]</scope>
    <source>
        <strain evidence="7">ATCC MYA-139 / BCRC 22969 / CBS 8797 / CCRC 22969 / KCTC 17520 / NBRC 10181 / NCYC 3082</strain>
    </source>
</reference>
<dbReference type="SMART" id="SM00055">
    <property type="entry name" value="FCH"/>
    <property type="match status" value="1"/>
</dbReference>
<evidence type="ECO:0000259" key="3">
    <source>
        <dbReference type="PROSITE" id="PS50186"/>
    </source>
</evidence>
<dbReference type="GO" id="GO:0005096">
    <property type="term" value="F:GTPase activator activity"/>
    <property type="evidence" value="ECO:0007669"/>
    <property type="project" value="EnsemblFungi"/>
</dbReference>
<feature type="domain" description="DEP" evidence="3">
    <location>
        <begin position="227"/>
        <end position="294"/>
    </location>
</feature>
<dbReference type="CDD" id="cd04399">
    <property type="entry name" value="RhoGAP_fRGD2"/>
    <property type="match status" value="1"/>
</dbReference>
<keyword evidence="7" id="KW-1185">Reference proteome</keyword>
<dbReference type="EMBL" id="HE978318">
    <property type="protein sequence ID" value="CCK70559.1"/>
    <property type="molecule type" value="Genomic_DNA"/>
</dbReference>
<dbReference type="SMART" id="SM00049">
    <property type="entry name" value="DEP"/>
    <property type="match status" value="1"/>
</dbReference>
<dbReference type="PANTHER" id="PTHR23065:SF17">
    <property type="entry name" value="RHO-GTPASE-ACTIVATING PROTEIN RGD2"/>
    <property type="match status" value="1"/>
</dbReference>
<evidence type="ECO:0000313" key="6">
    <source>
        <dbReference type="EMBL" id="CCK70559.1"/>
    </source>
</evidence>
<dbReference type="Proteomes" id="UP000006310">
    <property type="component" value="Chromosome 5"/>
</dbReference>
<dbReference type="InterPro" id="IPR031160">
    <property type="entry name" value="F_BAR_dom"/>
</dbReference>
<dbReference type="HOGENOM" id="CLU_008201_1_0_1"/>
<sequence>MPSFSDSFWSDDLSSGLNVLFAQLEKGCDENESFIQLFASRMQYEVSYGRQLCAVKGGIDVASDSMDTSTAASLLELIKQMELEGDQHLTVASNIEALVLKPFSSWCQDHKERITYSQRILLDNIRNFQKINSYVQKLESQYFKNCKRLEDFKRVQFRDTGSLDRAMKHLKLQKQHEVNMKKEKDNQVFGTVGNIEFDFKTMKDIIRLLLTKLPKEEYKLPLISYQLQNTNNGYDITKFLLEHMSLKDSDQAEIFGQDLLNLGFLKYCNGMGNTFVNSKKFQYQWKDYSFKFVELPLNQGESPSEPQQPKFTTPTKEKSSSSLINSSTVLPGNVLEPPSISENERQLFKLMDEVQESDSKYFKECYKMDSLRCSIEELMIDHLSFMEKCELDRLKAVKKSTMDFCAAVSNKISILKVHIEKMIDAEERIDPDGDLLNLIAKYNTGLFQPKVITYNNYFNPGIYQNFGIDLETRCRLDKKVVPIVITTLLSYMDKIYPELPSDQVRVSTWTDPVKLSLTHELRSQLNKPRLEDDAEMLSILEEGKYSPSVIASVLKIYLLELPEPLIPSELSDILRVLYGRYWSDDNGNGNSKDLERNEDKRITGLYTTLSSLRKPHLATLGAITTHFYRLIKIIKMAKPKENDTEKGPSEDPNLVSPAEFTNNISKEFANSIVHARVYSDNELGFQIFHDLLTHKRRIFGELKKLVSSD</sequence>
<dbReference type="KEGG" id="kng:KNAG_0E03000"/>
<feature type="domain" description="Rho-GAP" evidence="4">
    <location>
        <begin position="468"/>
        <end position="699"/>
    </location>
</feature>
<dbReference type="GO" id="GO:0000935">
    <property type="term" value="C:division septum"/>
    <property type="evidence" value="ECO:0007669"/>
    <property type="project" value="TreeGrafter"/>
</dbReference>
<dbReference type="AlphaFoldDB" id="J7S6T4"/>
<dbReference type="GO" id="GO:0007010">
    <property type="term" value="P:cytoskeleton organization"/>
    <property type="evidence" value="ECO:0007669"/>
    <property type="project" value="TreeGrafter"/>
</dbReference>
<evidence type="ECO:0000256" key="1">
    <source>
        <dbReference type="PROSITE-ProRule" id="PRU01077"/>
    </source>
</evidence>
<dbReference type="InterPro" id="IPR036390">
    <property type="entry name" value="WH_DNA-bd_sf"/>
</dbReference>
<evidence type="ECO:0000259" key="4">
    <source>
        <dbReference type="PROSITE" id="PS50238"/>
    </source>
</evidence>
<dbReference type="InterPro" id="IPR008936">
    <property type="entry name" value="Rho_GTPase_activation_prot"/>
</dbReference>
<dbReference type="InterPro" id="IPR000198">
    <property type="entry name" value="RhoGAP_dom"/>
</dbReference>
<feature type="region of interest" description="Disordered" evidence="2">
    <location>
        <begin position="299"/>
        <end position="324"/>
    </location>
</feature>
<evidence type="ECO:0000259" key="5">
    <source>
        <dbReference type="PROSITE" id="PS51741"/>
    </source>
</evidence>
<evidence type="ECO:0008006" key="8">
    <source>
        <dbReference type="Google" id="ProtNLM"/>
    </source>
</evidence>
<feature type="domain" description="F-BAR" evidence="5">
    <location>
        <begin position="2"/>
        <end position="434"/>
    </location>
</feature>
<proteinExistence type="predicted"/>
<dbReference type="SUPFAM" id="SSF48350">
    <property type="entry name" value="GTPase activation domain, GAP"/>
    <property type="match status" value="1"/>
</dbReference>
<organism evidence="6 7">
    <name type="scientific">Huiozyma naganishii (strain ATCC MYA-139 / BCRC 22969 / CBS 8797 / KCTC 17520 / NBRC 10181 / NCYC 3082 / Yp74L-3)</name>
    <name type="common">Yeast</name>
    <name type="synonym">Kazachstania naganishii</name>
    <dbReference type="NCBI Taxonomy" id="1071383"/>
    <lineage>
        <taxon>Eukaryota</taxon>
        <taxon>Fungi</taxon>
        <taxon>Dikarya</taxon>
        <taxon>Ascomycota</taxon>
        <taxon>Saccharomycotina</taxon>
        <taxon>Saccharomycetes</taxon>
        <taxon>Saccharomycetales</taxon>
        <taxon>Saccharomycetaceae</taxon>
        <taxon>Huiozyma</taxon>
    </lineage>
</organism>
<dbReference type="InterPro" id="IPR001060">
    <property type="entry name" value="FCH_dom"/>
</dbReference>
<dbReference type="Gene3D" id="1.20.1270.60">
    <property type="entry name" value="Arfaptin homology (AH) domain/BAR domain"/>
    <property type="match status" value="2"/>
</dbReference>
<dbReference type="eggNOG" id="ENOG502QQWB">
    <property type="taxonomic scope" value="Eukaryota"/>
</dbReference>
<dbReference type="SUPFAM" id="SSF46785">
    <property type="entry name" value="Winged helix' DNA-binding domain"/>
    <property type="match status" value="1"/>
</dbReference>
<dbReference type="OrthoDB" id="2155291at2759"/>
<evidence type="ECO:0000256" key="2">
    <source>
        <dbReference type="SAM" id="MobiDB-lite"/>
    </source>
</evidence>
<dbReference type="GO" id="GO:0007264">
    <property type="term" value="P:small GTPase-mediated signal transduction"/>
    <property type="evidence" value="ECO:0007669"/>
    <property type="project" value="EnsemblFungi"/>
</dbReference>
<dbReference type="InterPro" id="IPR000591">
    <property type="entry name" value="DEP_dom"/>
</dbReference>
<name>J7S6T4_HUIN7</name>
<dbReference type="GeneID" id="34526259"/>
<protein>
    <recommendedName>
        <fullName evidence="8">Rho-GAP domain-containing protein</fullName>
    </recommendedName>
</protein>
<dbReference type="PROSITE" id="PS50186">
    <property type="entry name" value="DEP"/>
    <property type="match status" value="1"/>
</dbReference>
<gene>
    <name evidence="6" type="primary">KNAG0E03000</name>
    <name evidence="6" type="ordered locus">KNAG_0E03000</name>
</gene>